<gene>
    <name evidence="2" type="ORF">FVP77_09750</name>
</gene>
<feature type="region of interest" description="Disordered" evidence="1">
    <location>
        <begin position="68"/>
        <end position="97"/>
    </location>
</feature>
<reference evidence="2 3" key="1">
    <citation type="submission" date="2019-08" db="EMBL/GenBank/DDBJ databases">
        <authorList>
            <person name="Dong K."/>
        </authorList>
    </citation>
    <scope>NUCLEOTIDE SEQUENCE [LARGE SCALE GENOMIC DNA]</scope>
    <source>
        <strain evidence="2 3">JCM14558</strain>
    </source>
</reference>
<dbReference type="Proteomes" id="UP000321034">
    <property type="component" value="Unassembled WGS sequence"/>
</dbReference>
<comment type="caution">
    <text evidence="2">The sequence shown here is derived from an EMBL/GenBank/DDBJ whole genome shotgun (WGS) entry which is preliminary data.</text>
</comment>
<feature type="compositionally biased region" description="Basic residues" evidence="1">
    <location>
        <begin position="82"/>
        <end position="97"/>
    </location>
</feature>
<evidence type="ECO:0000313" key="3">
    <source>
        <dbReference type="Proteomes" id="UP000321034"/>
    </source>
</evidence>
<accession>A0A5C8I607</accession>
<evidence type="ECO:0000256" key="1">
    <source>
        <dbReference type="SAM" id="MobiDB-lite"/>
    </source>
</evidence>
<proteinExistence type="predicted"/>
<sequence>MVSPFAVPLLRRGDLQTRAAALRQVAHPSPGTYLTDRAEEFRETAREVVQRSADGRARAHRILAFADGRAQLPGGAPSGSPRRVRRMLRPGRRAGEP</sequence>
<evidence type="ECO:0000313" key="2">
    <source>
        <dbReference type="EMBL" id="TXK13640.1"/>
    </source>
</evidence>
<keyword evidence="3" id="KW-1185">Reference proteome</keyword>
<name>A0A5C8I607_9MICO</name>
<protein>
    <submittedName>
        <fullName evidence="2">Uncharacterized protein</fullName>
    </submittedName>
</protein>
<organism evidence="2 3">
    <name type="scientific">Microbacterium hatanonis</name>
    <dbReference type="NCBI Taxonomy" id="404366"/>
    <lineage>
        <taxon>Bacteria</taxon>
        <taxon>Bacillati</taxon>
        <taxon>Actinomycetota</taxon>
        <taxon>Actinomycetes</taxon>
        <taxon>Micrococcales</taxon>
        <taxon>Microbacteriaceae</taxon>
        <taxon>Microbacterium</taxon>
    </lineage>
</organism>
<dbReference type="AlphaFoldDB" id="A0A5C8I607"/>
<dbReference type="RefSeq" id="WP_147894285.1">
    <property type="nucleotide sequence ID" value="NZ_BAAANR010000001.1"/>
</dbReference>
<dbReference type="EMBL" id="VRSV01000001">
    <property type="protein sequence ID" value="TXK13640.1"/>
    <property type="molecule type" value="Genomic_DNA"/>
</dbReference>